<protein>
    <submittedName>
        <fullName evidence="1">Uncharacterized protein</fullName>
    </submittedName>
</protein>
<dbReference type="EMBL" id="MU128987">
    <property type="protein sequence ID" value="KAF9512376.1"/>
    <property type="molecule type" value="Genomic_DNA"/>
</dbReference>
<reference evidence="1" key="1">
    <citation type="journal article" date="2020" name="Nat. Commun.">
        <title>Large-scale genome sequencing of mycorrhizal fungi provides insights into the early evolution of symbiotic traits.</title>
        <authorList>
            <person name="Miyauchi S."/>
            <person name="Kiss E."/>
            <person name="Kuo A."/>
            <person name="Drula E."/>
            <person name="Kohler A."/>
            <person name="Sanchez-Garcia M."/>
            <person name="Morin E."/>
            <person name="Andreopoulos B."/>
            <person name="Barry K.W."/>
            <person name="Bonito G."/>
            <person name="Buee M."/>
            <person name="Carver A."/>
            <person name="Chen C."/>
            <person name="Cichocki N."/>
            <person name="Clum A."/>
            <person name="Culley D."/>
            <person name="Crous P.W."/>
            <person name="Fauchery L."/>
            <person name="Girlanda M."/>
            <person name="Hayes R.D."/>
            <person name="Keri Z."/>
            <person name="LaButti K."/>
            <person name="Lipzen A."/>
            <person name="Lombard V."/>
            <person name="Magnuson J."/>
            <person name="Maillard F."/>
            <person name="Murat C."/>
            <person name="Nolan M."/>
            <person name="Ohm R.A."/>
            <person name="Pangilinan J."/>
            <person name="Pereira M.F."/>
            <person name="Perotto S."/>
            <person name="Peter M."/>
            <person name="Pfister S."/>
            <person name="Riley R."/>
            <person name="Sitrit Y."/>
            <person name="Stielow J.B."/>
            <person name="Szollosi G."/>
            <person name="Zifcakova L."/>
            <person name="Stursova M."/>
            <person name="Spatafora J.W."/>
            <person name="Tedersoo L."/>
            <person name="Vaario L.M."/>
            <person name="Yamada A."/>
            <person name="Yan M."/>
            <person name="Wang P."/>
            <person name="Xu J."/>
            <person name="Bruns T."/>
            <person name="Baldrian P."/>
            <person name="Vilgalys R."/>
            <person name="Dunand C."/>
            <person name="Henrissat B."/>
            <person name="Grigoriev I.V."/>
            <person name="Hibbett D."/>
            <person name="Nagy L.G."/>
            <person name="Martin F.M."/>
        </authorList>
    </citation>
    <scope>NUCLEOTIDE SEQUENCE</scope>
    <source>
        <strain evidence="1">UP504</strain>
    </source>
</reference>
<name>A0A9P6DRM9_9AGAM</name>
<dbReference type="AlphaFoldDB" id="A0A9P6DRM9"/>
<keyword evidence="2" id="KW-1185">Reference proteome</keyword>
<gene>
    <name evidence="1" type="ORF">BS47DRAFT_1345490</name>
</gene>
<accession>A0A9P6DRM9</accession>
<dbReference type="Proteomes" id="UP000886523">
    <property type="component" value="Unassembled WGS sequence"/>
</dbReference>
<proteinExistence type="predicted"/>
<feature type="non-terminal residue" evidence="1">
    <location>
        <position position="56"/>
    </location>
</feature>
<evidence type="ECO:0000313" key="2">
    <source>
        <dbReference type="Proteomes" id="UP000886523"/>
    </source>
</evidence>
<sequence>MLSRCPVRDPTTTLENFTFFEEDNRDSQVKRILWLEGFQDITFNTWVLDDGIGVLP</sequence>
<organism evidence="1 2">
    <name type="scientific">Hydnum rufescens UP504</name>
    <dbReference type="NCBI Taxonomy" id="1448309"/>
    <lineage>
        <taxon>Eukaryota</taxon>
        <taxon>Fungi</taxon>
        <taxon>Dikarya</taxon>
        <taxon>Basidiomycota</taxon>
        <taxon>Agaricomycotina</taxon>
        <taxon>Agaricomycetes</taxon>
        <taxon>Cantharellales</taxon>
        <taxon>Hydnaceae</taxon>
        <taxon>Hydnum</taxon>
    </lineage>
</organism>
<evidence type="ECO:0000313" key="1">
    <source>
        <dbReference type="EMBL" id="KAF9512376.1"/>
    </source>
</evidence>
<comment type="caution">
    <text evidence="1">The sequence shown here is derived from an EMBL/GenBank/DDBJ whole genome shotgun (WGS) entry which is preliminary data.</text>
</comment>